<organism evidence="1 2">
    <name type="scientific">Phytophthora sojae (strain P6497)</name>
    <name type="common">Soybean stem and root rot agent</name>
    <name type="synonym">Phytophthora megasperma f. sp. glycines</name>
    <dbReference type="NCBI Taxonomy" id="1094619"/>
    <lineage>
        <taxon>Eukaryota</taxon>
        <taxon>Sar</taxon>
        <taxon>Stramenopiles</taxon>
        <taxon>Oomycota</taxon>
        <taxon>Peronosporomycetes</taxon>
        <taxon>Peronosporales</taxon>
        <taxon>Peronosporaceae</taxon>
        <taxon>Phytophthora</taxon>
    </lineage>
</organism>
<sequence>MCVFLRHNTTNRPDSPAIHSRTPDLVAVRVVVNPGAPNLVERGSGIALVSVAADAHVAPSFFSSDKPVIPFISGVPRVVRTQILVLKATKPFNNAGDSQPIAAGTATAAAATPNGTAPAAPIFCTTATVLPAATPPPPAIAAPDIIPAAADPAAIPAAVKPTA</sequence>
<dbReference type="InParanoid" id="G5A0A6"/>
<gene>
    <name evidence="1" type="ORF">PHYSODRAFT_304352</name>
</gene>
<name>G5A0A6_PHYSP</name>
<dbReference type="KEGG" id="psoj:PHYSODRAFT_304352"/>
<evidence type="ECO:0000313" key="1">
    <source>
        <dbReference type="EMBL" id="EGZ10495.1"/>
    </source>
</evidence>
<dbReference type="AlphaFoldDB" id="G5A0A6"/>
<reference evidence="1 2" key="1">
    <citation type="journal article" date="2006" name="Science">
        <title>Phytophthora genome sequences uncover evolutionary origins and mechanisms of pathogenesis.</title>
        <authorList>
            <person name="Tyler B.M."/>
            <person name="Tripathy S."/>
            <person name="Zhang X."/>
            <person name="Dehal P."/>
            <person name="Jiang R.H."/>
            <person name="Aerts A."/>
            <person name="Arredondo F.D."/>
            <person name="Baxter L."/>
            <person name="Bensasson D."/>
            <person name="Beynon J.L."/>
            <person name="Chapman J."/>
            <person name="Damasceno C.M."/>
            <person name="Dorrance A.E."/>
            <person name="Dou D."/>
            <person name="Dickerman A.W."/>
            <person name="Dubchak I.L."/>
            <person name="Garbelotto M."/>
            <person name="Gijzen M."/>
            <person name="Gordon S.G."/>
            <person name="Govers F."/>
            <person name="Grunwald N.J."/>
            <person name="Huang W."/>
            <person name="Ivors K.L."/>
            <person name="Jones R.W."/>
            <person name="Kamoun S."/>
            <person name="Krampis K."/>
            <person name="Lamour K.H."/>
            <person name="Lee M.K."/>
            <person name="McDonald W.H."/>
            <person name="Medina M."/>
            <person name="Meijer H.J."/>
            <person name="Nordberg E.K."/>
            <person name="Maclean D.J."/>
            <person name="Ospina-Giraldo M.D."/>
            <person name="Morris P.F."/>
            <person name="Phuntumart V."/>
            <person name="Putnam N.H."/>
            <person name="Rash S."/>
            <person name="Rose J.K."/>
            <person name="Sakihama Y."/>
            <person name="Salamov A.A."/>
            <person name="Savidor A."/>
            <person name="Scheuring C.F."/>
            <person name="Smith B.M."/>
            <person name="Sobral B.W."/>
            <person name="Terry A."/>
            <person name="Torto-Alalibo T.A."/>
            <person name="Win J."/>
            <person name="Xu Z."/>
            <person name="Zhang H."/>
            <person name="Grigoriev I.V."/>
            <person name="Rokhsar D.S."/>
            <person name="Boore J.L."/>
        </authorList>
    </citation>
    <scope>NUCLEOTIDE SEQUENCE [LARGE SCALE GENOMIC DNA]</scope>
    <source>
        <strain evidence="1 2">P6497</strain>
    </source>
</reference>
<dbReference type="RefSeq" id="XP_009533240.1">
    <property type="nucleotide sequence ID" value="XM_009534945.1"/>
</dbReference>
<protein>
    <submittedName>
        <fullName evidence="1">Uncharacterized protein</fullName>
    </submittedName>
</protein>
<proteinExistence type="predicted"/>
<dbReference type="Proteomes" id="UP000002640">
    <property type="component" value="Unassembled WGS sequence"/>
</dbReference>
<dbReference type="GeneID" id="20642401"/>
<dbReference type="EMBL" id="JH159158">
    <property type="protein sequence ID" value="EGZ10495.1"/>
    <property type="molecule type" value="Genomic_DNA"/>
</dbReference>
<evidence type="ECO:0000313" key="2">
    <source>
        <dbReference type="Proteomes" id="UP000002640"/>
    </source>
</evidence>
<accession>G5A0A6</accession>
<keyword evidence="2" id="KW-1185">Reference proteome</keyword>